<organism evidence="5 6">
    <name type="scientific">Gloeophyllum trabeum (strain ATCC 11539 / FP-39264 / Madison 617)</name>
    <name type="common">Brown rot fungus</name>
    <dbReference type="NCBI Taxonomy" id="670483"/>
    <lineage>
        <taxon>Eukaryota</taxon>
        <taxon>Fungi</taxon>
        <taxon>Dikarya</taxon>
        <taxon>Basidiomycota</taxon>
        <taxon>Agaricomycotina</taxon>
        <taxon>Agaricomycetes</taxon>
        <taxon>Gloeophyllales</taxon>
        <taxon>Gloeophyllaceae</taxon>
        <taxon>Gloeophyllum</taxon>
    </lineage>
</organism>
<dbReference type="Proteomes" id="UP000030669">
    <property type="component" value="Unassembled WGS sequence"/>
</dbReference>
<keyword evidence="1" id="KW-0547">Nucleotide-binding</keyword>
<dbReference type="Pfam" id="PF00069">
    <property type="entry name" value="Pkinase"/>
    <property type="match status" value="1"/>
</dbReference>
<dbReference type="HOGENOM" id="CLU_044121_2_1_1"/>
<gene>
    <name evidence="5" type="ORF">GLOTRDRAFT_137525</name>
</gene>
<feature type="region of interest" description="Disordered" evidence="3">
    <location>
        <begin position="1"/>
        <end position="29"/>
    </location>
</feature>
<dbReference type="InterPro" id="IPR000719">
    <property type="entry name" value="Prot_kinase_dom"/>
</dbReference>
<dbReference type="PROSITE" id="PS50011">
    <property type="entry name" value="PROTEIN_KINASE_DOM"/>
    <property type="match status" value="1"/>
</dbReference>
<accession>S7RV62</accession>
<dbReference type="GO" id="GO:0005737">
    <property type="term" value="C:cytoplasm"/>
    <property type="evidence" value="ECO:0007669"/>
    <property type="project" value="TreeGrafter"/>
</dbReference>
<evidence type="ECO:0000313" key="6">
    <source>
        <dbReference type="Proteomes" id="UP000030669"/>
    </source>
</evidence>
<feature type="domain" description="Protein kinase" evidence="4">
    <location>
        <begin position="70"/>
        <end position="355"/>
    </location>
</feature>
<feature type="compositionally biased region" description="Polar residues" evidence="3">
    <location>
        <begin position="1"/>
        <end position="11"/>
    </location>
</feature>
<dbReference type="GO" id="GO:0035556">
    <property type="term" value="P:intracellular signal transduction"/>
    <property type="evidence" value="ECO:0007669"/>
    <property type="project" value="TreeGrafter"/>
</dbReference>
<dbReference type="AlphaFoldDB" id="S7RV62"/>
<dbReference type="GO" id="GO:0004674">
    <property type="term" value="F:protein serine/threonine kinase activity"/>
    <property type="evidence" value="ECO:0007669"/>
    <property type="project" value="TreeGrafter"/>
</dbReference>
<keyword evidence="6" id="KW-1185">Reference proteome</keyword>
<reference evidence="5 6" key="1">
    <citation type="journal article" date="2012" name="Science">
        <title>The Paleozoic origin of enzymatic lignin decomposition reconstructed from 31 fungal genomes.</title>
        <authorList>
            <person name="Floudas D."/>
            <person name="Binder M."/>
            <person name="Riley R."/>
            <person name="Barry K."/>
            <person name="Blanchette R.A."/>
            <person name="Henrissat B."/>
            <person name="Martinez A.T."/>
            <person name="Otillar R."/>
            <person name="Spatafora J.W."/>
            <person name="Yadav J.S."/>
            <person name="Aerts A."/>
            <person name="Benoit I."/>
            <person name="Boyd A."/>
            <person name="Carlson A."/>
            <person name="Copeland A."/>
            <person name="Coutinho P.M."/>
            <person name="de Vries R.P."/>
            <person name="Ferreira P."/>
            <person name="Findley K."/>
            <person name="Foster B."/>
            <person name="Gaskell J."/>
            <person name="Glotzer D."/>
            <person name="Gorecki P."/>
            <person name="Heitman J."/>
            <person name="Hesse C."/>
            <person name="Hori C."/>
            <person name="Igarashi K."/>
            <person name="Jurgens J.A."/>
            <person name="Kallen N."/>
            <person name="Kersten P."/>
            <person name="Kohler A."/>
            <person name="Kuees U."/>
            <person name="Kumar T.K.A."/>
            <person name="Kuo A."/>
            <person name="LaButti K."/>
            <person name="Larrondo L.F."/>
            <person name="Lindquist E."/>
            <person name="Ling A."/>
            <person name="Lombard V."/>
            <person name="Lucas S."/>
            <person name="Lundell T."/>
            <person name="Martin R."/>
            <person name="McLaughlin D.J."/>
            <person name="Morgenstern I."/>
            <person name="Morin E."/>
            <person name="Murat C."/>
            <person name="Nagy L.G."/>
            <person name="Nolan M."/>
            <person name="Ohm R.A."/>
            <person name="Patyshakuliyeva A."/>
            <person name="Rokas A."/>
            <person name="Ruiz-Duenas F.J."/>
            <person name="Sabat G."/>
            <person name="Salamov A."/>
            <person name="Samejima M."/>
            <person name="Schmutz J."/>
            <person name="Slot J.C."/>
            <person name="St John F."/>
            <person name="Stenlid J."/>
            <person name="Sun H."/>
            <person name="Sun S."/>
            <person name="Syed K."/>
            <person name="Tsang A."/>
            <person name="Wiebenga A."/>
            <person name="Young D."/>
            <person name="Pisabarro A."/>
            <person name="Eastwood D.C."/>
            <person name="Martin F."/>
            <person name="Cullen D."/>
            <person name="Grigoriev I.V."/>
            <person name="Hibbett D.S."/>
        </authorList>
    </citation>
    <scope>NUCLEOTIDE SEQUENCE [LARGE SCALE GENOMIC DNA]</scope>
    <source>
        <strain evidence="5 6">ATCC 11539</strain>
    </source>
</reference>
<proteinExistence type="predicted"/>
<protein>
    <recommendedName>
        <fullName evidence="4">Protein kinase domain-containing protein</fullName>
    </recommendedName>
</protein>
<dbReference type="STRING" id="670483.S7RV62"/>
<dbReference type="GO" id="GO:0005524">
    <property type="term" value="F:ATP binding"/>
    <property type="evidence" value="ECO:0007669"/>
    <property type="project" value="UniProtKB-KW"/>
</dbReference>
<dbReference type="EMBL" id="KB469299">
    <property type="protein sequence ID" value="EPQ57114.1"/>
    <property type="molecule type" value="Genomic_DNA"/>
</dbReference>
<dbReference type="RefSeq" id="XP_007864263.1">
    <property type="nucleotide sequence ID" value="XM_007866072.1"/>
</dbReference>
<dbReference type="SUPFAM" id="SSF56112">
    <property type="entry name" value="Protein kinase-like (PK-like)"/>
    <property type="match status" value="1"/>
</dbReference>
<dbReference type="OMA" id="HPHEEEV"/>
<dbReference type="KEGG" id="gtr:GLOTRDRAFT_137525"/>
<dbReference type="SMART" id="SM00220">
    <property type="entry name" value="S_TKc"/>
    <property type="match status" value="1"/>
</dbReference>
<dbReference type="PANTHER" id="PTHR24346">
    <property type="entry name" value="MAP/MICROTUBULE AFFINITY-REGULATING KINASE"/>
    <property type="match status" value="1"/>
</dbReference>
<evidence type="ECO:0000256" key="1">
    <source>
        <dbReference type="ARBA" id="ARBA00022741"/>
    </source>
</evidence>
<dbReference type="InterPro" id="IPR011009">
    <property type="entry name" value="Kinase-like_dom_sf"/>
</dbReference>
<sequence>MSPSEAATSGQDYGPDDDQPLDPSQPGALTPTELFWRRHQQWLEGAGYMLRERYRDSWRPSWIGTGKPYFRCTDGIGAQRGGVIDATRISDGALVTLKRVRKSRHPHEVEIGLFFMSEPLVSDPKNHCVPILQVLQVPEDDDLSLIVMPYLRVYYSPRFETYGEVVAFFKQVFEGLQFMHAHRIAHRDCDGRNIMMDGVSLYPEGFHPIRSNMKPDLSGFAPHYTRTQRPTRYYLIDFGISRRYNPEDGPPLEPPILGGDKSVPEFQTSDEPRDPFPTDVYYMGNMIREDFIKTKYGFEFMEKLVADMVQDDPTKRPTMDEVVTRFESIRKSLSSWKLRSRIPERDELAIIEAYRAVVHWKRRVWYVLRRIPAVPLPC</sequence>
<evidence type="ECO:0000313" key="5">
    <source>
        <dbReference type="EMBL" id="EPQ57114.1"/>
    </source>
</evidence>
<dbReference type="GeneID" id="19303777"/>
<dbReference type="eggNOG" id="ENOG502SIC4">
    <property type="taxonomic scope" value="Eukaryota"/>
</dbReference>
<dbReference type="PANTHER" id="PTHR24346:SF30">
    <property type="entry name" value="MATERNAL EMBRYONIC LEUCINE ZIPPER KINASE"/>
    <property type="match status" value="1"/>
</dbReference>
<evidence type="ECO:0000256" key="2">
    <source>
        <dbReference type="ARBA" id="ARBA00022840"/>
    </source>
</evidence>
<evidence type="ECO:0000256" key="3">
    <source>
        <dbReference type="SAM" id="MobiDB-lite"/>
    </source>
</evidence>
<keyword evidence="2" id="KW-0067">ATP-binding</keyword>
<dbReference type="Gene3D" id="1.10.510.10">
    <property type="entry name" value="Transferase(Phosphotransferase) domain 1"/>
    <property type="match status" value="1"/>
</dbReference>
<evidence type="ECO:0000259" key="4">
    <source>
        <dbReference type="PROSITE" id="PS50011"/>
    </source>
</evidence>
<dbReference type="OrthoDB" id="5987198at2759"/>
<name>S7RV62_GLOTA</name>